<dbReference type="Gene3D" id="3.30.70.270">
    <property type="match status" value="1"/>
</dbReference>
<dbReference type="NCBIfam" id="TIGR00254">
    <property type="entry name" value="GGDEF"/>
    <property type="match status" value="1"/>
</dbReference>
<feature type="transmembrane region" description="Helical" evidence="4">
    <location>
        <begin position="303"/>
        <end position="323"/>
    </location>
</feature>
<evidence type="ECO:0000259" key="5">
    <source>
        <dbReference type="PROSITE" id="PS50887"/>
    </source>
</evidence>
<dbReference type="InterPro" id="IPR050469">
    <property type="entry name" value="Diguanylate_Cyclase"/>
</dbReference>
<dbReference type="Proteomes" id="UP000606044">
    <property type="component" value="Unassembled WGS sequence"/>
</dbReference>
<protein>
    <recommendedName>
        <fullName evidence="1">diguanylate cyclase</fullName>
        <ecNumber evidence="1">2.7.7.65</ecNumber>
    </recommendedName>
</protein>
<comment type="catalytic activity">
    <reaction evidence="2">
        <text>2 GTP = 3',3'-c-di-GMP + 2 diphosphate</text>
        <dbReference type="Rhea" id="RHEA:24898"/>
        <dbReference type="ChEBI" id="CHEBI:33019"/>
        <dbReference type="ChEBI" id="CHEBI:37565"/>
        <dbReference type="ChEBI" id="CHEBI:58805"/>
        <dbReference type="EC" id="2.7.7.65"/>
    </reaction>
</comment>
<evidence type="ECO:0000256" key="1">
    <source>
        <dbReference type="ARBA" id="ARBA00012528"/>
    </source>
</evidence>
<dbReference type="Pfam" id="PF22588">
    <property type="entry name" value="dCache_1_like"/>
    <property type="match status" value="1"/>
</dbReference>
<dbReference type="Gene3D" id="3.30.450.20">
    <property type="entry name" value="PAS domain"/>
    <property type="match status" value="2"/>
</dbReference>
<name>A0A917FJX4_9HYPH</name>
<dbReference type="InterPro" id="IPR000160">
    <property type="entry name" value="GGDEF_dom"/>
</dbReference>
<comment type="caution">
    <text evidence="6">The sequence shown here is derived from an EMBL/GenBank/DDBJ whole genome shotgun (WGS) entry which is preliminary data.</text>
</comment>
<reference evidence="6" key="1">
    <citation type="journal article" date="2014" name="Int. J. Syst. Evol. Microbiol.">
        <title>Complete genome sequence of Corynebacterium casei LMG S-19264T (=DSM 44701T), isolated from a smear-ripened cheese.</title>
        <authorList>
            <consortium name="US DOE Joint Genome Institute (JGI-PGF)"/>
            <person name="Walter F."/>
            <person name="Albersmeier A."/>
            <person name="Kalinowski J."/>
            <person name="Ruckert C."/>
        </authorList>
    </citation>
    <scope>NUCLEOTIDE SEQUENCE</scope>
    <source>
        <strain evidence="6">CCM 7897</strain>
    </source>
</reference>
<gene>
    <name evidence="6" type="ORF">GCM10007301_57020</name>
</gene>
<accession>A0A917FJX4</accession>
<dbReference type="InterPro" id="IPR043128">
    <property type="entry name" value="Rev_trsase/Diguanyl_cyclase"/>
</dbReference>
<feature type="domain" description="GGDEF" evidence="5">
    <location>
        <begin position="371"/>
        <end position="503"/>
    </location>
</feature>
<dbReference type="GO" id="GO:0043709">
    <property type="term" value="P:cell adhesion involved in single-species biofilm formation"/>
    <property type="evidence" value="ECO:0007669"/>
    <property type="project" value="TreeGrafter"/>
</dbReference>
<dbReference type="FunFam" id="3.30.70.270:FF:000001">
    <property type="entry name" value="Diguanylate cyclase domain protein"/>
    <property type="match status" value="1"/>
</dbReference>
<keyword evidence="4" id="KW-0472">Membrane</keyword>
<dbReference type="CDD" id="cd01949">
    <property type="entry name" value="GGDEF"/>
    <property type="match status" value="1"/>
</dbReference>
<dbReference type="PANTHER" id="PTHR45138">
    <property type="entry name" value="REGULATORY COMPONENTS OF SENSORY TRANSDUCTION SYSTEM"/>
    <property type="match status" value="1"/>
</dbReference>
<dbReference type="EMBL" id="BMCT01000016">
    <property type="protein sequence ID" value="GGF89712.1"/>
    <property type="molecule type" value="Genomic_DNA"/>
</dbReference>
<keyword evidence="4" id="KW-1133">Transmembrane helix</keyword>
<feature type="region of interest" description="Disordered" evidence="3">
    <location>
        <begin position="1"/>
        <end position="20"/>
    </location>
</feature>
<dbReference type="EC" id="2.7.7.65" evidence="1"/>
<dbReference type="CDD" id="cd12914">
    <property type="entry name" value="PDC1_DGC_like"/>
    <property type="match status" value="1"/>
</dbReference>
<evidence type="ECO:0000313" key="6">
    <source>
        <dbReference type="EMBL" id="GGF89712.1"/>
    </source>
</evidence>
<dbReference type="InterPro" id="IPR054327">
    <property type="entry name" value="His-kinase-like_sensor"/>
</dbReference>
<evidence type="ECO:0000313" key="7">
    <source>
        <dbReference type="Proteomes" id="UP000606044"/>
    </source>
</evidence>
<dbReference type="InterPro" id="IPR029787">
    <property type="entry name" value="Nucleotide_cyclase"/>
</dbReference>
<dbReference type="GO" id="GO:0052621">
    <property type="term" value="F:diguanylate cyclase activity"/>
    <property type="evidence" value="ECO:0007669"/>
    <property type="project" value="UniProtKB-EC"/>
</dbReference>
<dbReference type="GO" id="GO:0005886">
    <property type="term" value="C:plasma membrane"/>
    <property type="evidence" value="ECO:0007669"/>
    <property type="project" value="TreeGrafter"/>
</dbReference>
<evidence type="ECO:0000256" key="3">
    <source>
        <dbReference type="SAM" id="MobiDB-lite"/>
    </source>
</evidence>
<dbReference type="PROSITE" id="PS50887">
    <property type="entry name" value="GGDEF"/>
    <property type="match status" value="1"/>
</dbReference>
<dbReference type="AlphaFoldDB" id="A0A917FJX4"/>
<dbReference type="PANTHER" id="PTHR45138:SF9">
    <property type="entry name" value="DIGUANYLATE CYCLASE DGCM-RELATED"/>
    <property type="match status" value="1"/>
</dbReference>
<sequence length="515" mass="55575">MNITRESNAFDSSNPSRTSVPRSAGLILPAGIAIALIFASLIALSVWLSRRDMSREAARGADALVQTMAGEIQRQFDVFDVLLRDVGGNLQDPAVFASQAARARALARTTAISGSAGQLVLLGPDGQVEASAGPAPEATGLLGRQDYFLVHTRRDDVGLYVSRAFRPDDGVGAPEIALSRRINGPDGRFAGVLVAVMRLEPLRALLAELNPDGHNVLQLMRDDGVVLVRQPAAHGAAGTVLDVSGDATFQRMMMEPRGNFIADTGFDTHQRLYAFTHVARLPLILTVGLSMEDVLAPWRTRALLAGGGAVIIVLLTLGTAILLRREMGRRVGTQAELVQLSMTDGLTGVANRRHFDDMSQREWHRAQRIGSSLAVLMIDIDHFARVNERLGRSAGDDVLRAIGQLVKHNLRRPGDFVARYGGEEFAAVLPDTELYGAHDTAERIRVLIEKDVIKGDWPVTVSIGVAAVAATQDRTMGDLLSAVDRALYRAKESGRNRVVIERLQAHPPAEIAQAG</sequence>
<reference evidence="6" key="2">
    <citation type="submission" date="2020-09" db="EMBL/GenBank/DDBJ databases">
        <authorList>
            <person name="Sun Q."/>
            <person name="Sedlacek I."/>
        </authorList>
    </citation>
    <scope>NUCLEOTIDE SEQUENCE</scope>
    <source>
        <strain evidence="6">CCM 7897</strain>
    </source>
</reference>
<feature type="transmembrane region" description="Helical" evidence="4">
    <location>
        <begin position="26"/>
        <end position="49"/>
    </location>
</feature>
<keyword evidence="4" id="KW-0812">Transmembrane</keyword>
<evidence type="ECO:0000256" key="2">
    <source>
        <dbReference type="ARBA" id="ARBA00034247"/>
    </source>
</evidence>
<organism evidence="6 7">
    <name type="scientific">Azorhizobium oxalatiphilum</name>
    <dbReference type="NCBI Taxonomy" id="980631"/>
    <lineage>
        <taxon>Bacteria</taxon>
        <taxon>Pseudomonadati</taxon>
        <taxon>Pseudomonadota</taxon>
        <taxon>Alphaproteobacteria</taxon>
        <taxon>Hyphomicrobiales</taxon>
        <taxon>Xanthobacteraceae</taxon>
        <taxon>Azorhizobium</taxon>
    </lineage>
</organism>
<dbReference type="GO" id="GO:1902201">
    <property type="term" value="P:negative regulation of bacterial-type flagellum-dependent cell motility"/>
    <property type="evidence" value="ECO:0007669"/>
    <property type="project" value="TreeGrafter"/>
</dbReference>
<dbReference type="CDD" id="cd12915">
    <property type="entry name" value="PDC2_DGC_like"/>
    <property type="match status" value="1"/>
</dbReference>
<evidence type="ECO:0000256" key="4">
    <source>
        <dbReference type="SAM" id="Phobius"/>
    </source>
</evidence>
<proteinExistence type="predicted"/>
<dbReference type="Pfam" id="PF00990">
    <property type="entry name" value="GGDEF"/>
    <property type="match status" value="1"/>
</dbReference>
<keyword evidence="7" id="KW-1185">Reference proteome</keyword>
<dbReference type="SUPFAM" id="SSF55073">
    <property type="entry name" value="Nucleotide cyclase"/>
    <property type="match status" value="1"/>
</dbReference>
<dbReference type="SMART" id="SM00267">
    <property type="entry name" value="GGDEF"/>
    <property type="match status" value="1"/>
</dbReference>